<dbReference type="EMBL" id="MU971335">
    <property type="protein sequence ID" value="KAK9241259.1"/>
    <property type="molecule type" value="Genomic_DNA"/>
</dbReference>
<sequence>MLFQCNSKVAVVLDRPSNRTGEAITVPILARESLGHKIVAPALFMLGIIILGIIGLIVLRCVGAVMLSVNKALSTSSIKISPKNLSISVQNIPQERYVDIISGRMYSLWMNSSTPGFKSRYWKVRDKRPHQHGRHLHKNPIRKPVHNFWHRSGSESESGSSVDLTQCSEPEDDWKPDTKIKN</sequence>
<protein>
    <submittedName>
        <fullName evidence="1">Uncharacterized protein</fullName>
    </submittedName>
</protein>
<name>A0ACC3TCU9_LIPKO</name>
<evidence type="ECO:0000313" key="2">
    <source>
        <dbReference type="Proteomes" id="UP001433508"/>
    </source>
</evidence>
<proteinExistence type="predicted"/>
<organism evidence="1 2">
    <name type="scientific">Lipomyces kononenkoae</name>
    <name type="common">Yeast</name>
    <dbReference type="NCBI Taxonomy" id="34357"/>
    <lineage>
        <taxon>Eukaryota</taxon>
        <taxon>Fungi</taxon>
        <taxon>Dikarya</taxon>
        <taxon>Ascomycota</taxon>
        <taxon>Saccharomycotina</taxon>
        <taxon>Lipomycetes</taxon>
        <taxon>Lipomycetales</taxon>
        <taxon>Lipomycetaceae</taxon>
        <taxon>Lipomyces</taxon>
    </lineage>
</organism>
<evidence type="ECO:0000313" key="1">
    <source>
        <dbReference type="EMBL" id="KAK9241259.1"/>
    </source>
</evidence>
<keyword evidence="2" id="KW-1185">Reference proteome</keyword>
<reference evidence="2" key="1">
    <citation type="journal article" date="2024" name="Front. Bioeng. Biotechnol.">
        <title>Genome-scale model development and genomic sequencing of the oleaginous clade Lipomyces.</title>
        <authorList>
            <person name="Czajka J.J."/>
            <person name="Han Y."/>
            <person name="Kim J."/>
            <person name="Mondo S.J."/>
            <person name="Hofstad B.A."/>
            <person name="Robles A."/>
            <person name="Haridas S."/>
            <person name="Riley R."/>
            <person name="LaButti K."/>
            <person name="Pangilinan J."/>
            <person name="Andreopoulos W."/>
            <person name="Lipzen A."/>
            <person name="Yan J."/>
            <person name="Wang M."/>
            <person name="Ng V."/>
            <person name="Grigoriev I.V."/>
            <person name="Spatafora J.W."/>
            <person name="Magnuson J.K."/>
            <person name="Baker S.E."/>
            <person name="Pomraning K.R."/>
        </authorList>
    </citation>
    <scope>NUCLEOTIDE SEQUENCE [LARGE SCALE GENOMIC DNA]</scope>
    <source>
        <strain evidence="2">CBS 7786</strain>
    </source>
</reference>
<accession>A0ACC3TCU9</accession>
<dbReference type="Proteomes" id="UP001433508">
    <property type="component" value="Unassembled WGS sequence"/>
</dbReference>
<gene>
    <name evidence="1" type="ORF">V1525DRAFT_384667</name>
</gene>
<comment type="caution">
    <text evidence="1">The sequence shown here is derived from an EMBL/GenBank/DDBJ whole genome shotgun (WGS) entry which is preliminary data.</text>
</comment>